<protein>
    <submittedName>
        <fullName evidence="2">Uncharacterized protein</fullName>
    </submittedName>
</protein>
<organism evidence="2 3">
    <name type="scientific">Rhamnusium bicolor</name>
    <dbReference type="NCBI Taxonomy" id="1586634"/>
    <lineage>
        <taxon>Eukaryota</taxon>
        <taxon>Metazoa</taxon>
        <taxon>Ecdysozoa</taxon>
        <taxon>Arthropoda</taxon>
        <taxon>Hexapoda</taxon>
        <taxon>Insecta</taxon>
        <taxon>Pterygota</taxon>
        <taxon>Neoptera</taxon>
        <taxon>Endopterygota</taxon>
        <taxon>Coleoptera</taxon>
        <taxon>Polyphaga</taxon>
        <taxon>Cucujiformia</taxon>
        <taxon>Chrysomeloidea</taxon>
        <taxon>Cerambycidae</taxon>
        <taxon>Lepturinae</taxon>
        <taxon>Rhagiini</taxon>
        <taxon>Rhamnusium</taxon>
    </lineage>
</organism>
<evidence type="ECO:0000313" key="3">
    <source>
        <dbReference type="Proteomes" id="UP001162156"/>
    </source>
</evidence>
<accession>A0AAV8XET4</accession>
<dbReference type="AlphaFoldDB" id="A0AAV8XET4"/>
<gene>
    <name evidence="2" type="ORF">NQ314_011996</name>
</gene>
<keyword evidence="1" id="KW-0732">Signal</keyword>
<dbReference type="EMBL" id="JANEYF010003330">
    <property type="protein sequence ID" value="KAJ8937241.1"/>
    <property type="molecule type" value="Genomic_DNA"/>
</dbReference>
<dbReference type="Proteomes" id="UP001162156">
    <property type="component" value="Unassembled WGS sequence"/>
</dbReference>
<evidence type="ECO:0000313" key="2">
    <source>
        <dbReference type="EMBL" id="KAJ8937241.1"/>
    </source>
</evidence>
<reference evidence="2" key="1">
    <citation type="journal article" date="2023" name="Insect Mol. Biol.">
        <title>Genome sequencing provides insights into the evolution of gene families encoding plant cell wall-degrading enzymes in longhorned beetles.</title>
        <authorList>
            <person name="Shin N.R."/>
            <person name="Okamura Y."/>
            <person name="Kirsch R."/>
            <person name="Pauchet Y."/>
        </authorList>
    </citation>
    <scope>NUCLEOTIDE SEQUENCE</scope>
    <source>
        <strain evidence="2">RBIC_L_NR</strain>
    </source>
</reference>
<feature type="signal peptide" evidence="1">
    <location>
        <begin position="1"/>
        <end position="25"/>
    </location>
</feature>
<proteinExistence type="predicted"/>
<sequence>MSLKTSKRKAAALLLTVLLIDESDEEDQVKKRKWCKEWFLRRNKYSHMTLLKELDQTEPLDFKNYLRMDSNMYTSLLVLIRDRITKQDTIMRKAISAEEKLVATLRYLATGCSYEDLKFRTGISTSSAQ</sequence>
<keyword evidence="3" id="KW-1185">Reference proteome</keyword>
<comment type="caution">
    <text evidence="2">The sequence shown here is derived from an EMBL/GenBank/DDBJ whole genome shotgun (WGS) entry which is preliminary data.</text>
</comment>
<name>A0AAV8XET4_9CUCU</name>
<evidence type="ECO:0000256" key="1">
    <source>
        <dbReference type="SAM" id="SignalP"/>
    </source>
</evidence>
<feature type="chain" id="PRO_5043821367" evidence="1">
    <location>
        <begin position="26"/>
        <end position="129"/>
    </location>
</feature>